<sequence>METTTSAAAAEVSAEAFADRFVQSLLGTLDVFGVYLGVRLGYYQVLARSGPLTAAQLARRSGTDARYAREWLEQQAVSAILTVDDERAPAEERRFALPPGPAEVLADENSLQYLAPLAQLMAGIVHPLPAVVASYRSGGGLSFGAYGPDMREGQAGQNRTMFLQQLGQEWLPGLPDIDARLRQAAPPARVADIGCGAGWSAIGLAQSYPHVVVDGFDLDEESVALAQANVAAAGLAGRVRIRVQDAAEAPLTAGHYDLVTAFECLHDMAQPVAVLRAMRRLAGPGGAVLVMDERVAEQFSVSADPIERLMYGFSILHCLPVGKAEEPSAETGTVMRPGTLARYARGAGFARTEILAIEHPFFRFYRLHS</sequence>
<dbReference type="CDD" id="cd02440">
    <property type="entry name" value="AdoMet_MTases"/>
    <property type="match status" value="1"/>
</dbReference>
<dbReference type="PANTHER" id="PTHR45128">
    <property type="entry name" value="METHYLTRANSFERASE TYPE 11"/>
    <property type="match status" value="1"/>
</dbReference>
<dbReference type="InterPro" id="IPR048711">
    <property type="entry name" value="WHD_Rv2258c"/>
</dbReference>
<reference evidence="4" key="1">
    <citation type="submission" date="2018-05" db="EMBL/GenBank/DDBJ databases">
        <authorList>
            <person name="Nie L."/>
        </authorList>
    </citation>
    <scope>NUCLEOTIDE SEQUENCE [LARGE SCALE GENOMIC DNA]</scope>
    <source>
        <strain evidence="4">NL</strain>
    </source>
</reference>
<feature type="domain" description="Polyketide synthase-like methyltransferase" evidence="2">
    <location>
        <begin position="168"/>
        <end position="369"/>
    </location>
</feature>
<evidence type="ECO:0000313" key="3">
    <source>
        <dbReference type="EMBL" id="RAK62940.1"/>
    </source>
</evidence>
<dbReference type="SUPFAM" id="SSF53335">
    <property type="entry name" value="S-adenosyl-L-methionine-dependent methyltransferases"/>
    <property type="match status" value="1"/>
</dbReference>
<keyword evidence="3" id="KW-0489">Methyltransferase</keyword>
<dbReference type="InterPro" id="IPR029063">
    <property type="entry name" value="SAM-dependent_MTases_sf"/>
</dbReference>
<gene>
    <name evidence="3" type="ORF">DLM85_22330</name>
</gene>
<protein>
    <submittedName>
        <fullName evidence="3">SAM-dependent methyltransferase</fullName>
    </submittedName>
</protein>
<dbReference type="InterPro" id="IPR020803">
    <property type="entry name" value="MeTfrase_dom"/>
</dbReference>
<dbReference type="EMBL" id="QHKM01000011">
    <property type="protein sequence ID" value="RAK62940.1"/>
    <property type="molecule type" value="Genomic_DNA"/>
</dbReference>
<organism evidence="3 4">
    <name type="scientific">Hymenobacter edaphi</name>
    <dbReference type="NCBI Taxonomy" id="2211146"/>
    <lineage>
        <taxon>Bacteria</taxon>
        <taxon>Pseudomonadati</taxon>
        <taxon>Bacteroidota</taxon>
        <taxon>Cytophagia</taxon>
        <taxon>Cytophagales</taxon>
        <taxon>Hymenobacteraceae</taxon>
        <taxon>Hymenobacter</taxon>
    </lineage>
</organism>
<dbReference type="AlphaFoldDB" id="A0A328B6D4"/>
<dbReference type="GO" id="GO:0008168">
    <property type="term" value="F:methyltransferase activity"/>
    <property type="evidence" value="ECO:0007669"/>
    <property type="project" value="UniProtKB-KW"/>
</dbReference>
<keyword evidence="4" id="KW-1185">Reference proteome</keyword>
<dbReference type="Pfam" id="PF21320">
    <property type="entry name" value="WHD_Rv2258c"/>
    <property type="match status" value="1"/>
</dbReference>
<dbReference type="InterPro" id="IPR041698">
    <property type="entry name" value="Methyltransf_25"/>
</dbReference>
<name>A0A328B6D4_9BACT</name>
<keyword evidence="1 3" id="KW-0808">Transferase</keyword>
<evidence type="ECO:0000259" key="2">
    <source>
        <dbReference type="SMART" id="SM00828"/>
    </source>
</evidence>
<comment type="caution">
    <text evidence="3">The sequence shown here is derived from an EMBL/GenBank/DDBJ whole genome shotgun (WGS) entry which is preliminary data.</text>
</comment>
<dbReference type="PANTHER" id="PTHR45128:SF2">
    <property type="entry name" value="METHYLTRANSFERASE DOMAIN-CONTAINING PROTEIN"/>
    <property type="match status" value="1"/>
</dbReference>
<dbReference type="OrthoDB" id="9789123at2"/>
<evidence type="ECO:0000313" key="4">
    <source>
        <dbReference type="Proteomes" id="UP000248553"/>
    </source>
</evidence>
<dbReference type="InterPro" id="IPR053173">
    <property type="entry name" value="SAM-binding_MTase"/>
</dbReference>
<accession>A0A328B6D4</accession>
<dbReference type="Pfam" id="PF13649">
    <property type="entry name" value="Methyltransf_25"/>
    <property type="match status" value="1"/>
</dbReference>
<dbReference type="Gene3D" id="3.40.50.150">
    <property type="entry name" value="Vaccinia Virus protein VP39"/>
    <property type="match status" value="1"/>
</dbReference>
<dbReference type="Proteomes" id="UP000248553">
    <property type="component" value="Unassembled WGS sequence"/>
</dbReference>
<dbReference type="SMART" id="SM00828">
    <property type="entry name" value="PKS_MT"/>
    <property type="match status" value="1"/>
</dbReference>
<proteinExistence type="predicted"/>
<dbReference type="RefSeq" id="WP_111480405.1">
    <property type="nucleotide sequence ID" value="NZ_QHKM01000011.1"/>
</dbReference>
<dbReference type="GO" id="GO:0032259">
    <property type="term" value="P:methylation"/>
    <property type="evidence" value="ECO:0007669"/>
    <property type="project" value="UniProtKB-KW"/>
</dbReference>
<evidence type="ECO:0000256" key="1">
    <source>
        <dbReference type="ARBA" id="ARBA00022679"/>
    </source>
</evidence>